<dbReference type="Gene3D" id="2.60.40.10">
    <property type="entry name" value="Immunoglobulins"/>
    <property type="match status" value="3"/>
</dbReference>
<evidence type="ECO:0008006" key="3">
    <source>
        <dbReference type="Google" id="ProtNLM"/>
    </source>
</evidence>
<name>B1X2Z2_CROS5</name>
<dbReference type="KEGG" id="cyt:cce_5157"/>
<dbReference type="HOGENOM" id="CLU_1308406_0_0_3"/>
<dbReference type="EMBL" id="CP000807">
    <property type="protein sequence ID" value="ACB54503.1"/>
    <property type="molecule type" value="Genomic_DNA"/>
</dbReference>
<proteinExistence type="predicted"/>
<dbReference type="InterPro" id="IPR013783">
    <property type="entry name" value="Ig-like_fold"/>
</dbReference>
<accession>B1X2Z2</accession>
<dbReference type="STRING" id="43989.cce_5157"/>
<dbReference type="GO" id="GO:0016020">
    <property type="term" value="C:membrane"/>
    <property type="evidence" value="ECO:0007669"/>
    <property type="project" value="InterPro"/>
</dbReference>
<dbReference type="SUPFAM" id="SSF49313">
    <property type="entry name" value="Cadherin-like"/>
    <property type="match status" value="3"/>
</dbReference>
<dbReference type="AlphaFoldDB" id="B1X2Z2"/>
<dbReference type="OrthoDB" id="423924at2"/>
<organism evidence="1 2">
    <name type="scientific">Crocosphaera subtropica (strain ATCC 51142 / BH68)</name>
    <name type="common">Cyanothece sp. (strain ATCC 51142)</name>
    <dbReference type="NCBI Taxonomy" id="43989"/>
    <lineage>
        <taxon>Bacteria</taxon>
        <taxon>Bacillati</taxon>
        <taxon>Cyanobacteriota</taxon>
        <taxon>Cyanophyceae</taxon>
        <taxon>Oscillatoriophycideae</taxon>
        <taxon>Chroococcales</taxon>
        <taxon>Aphanothecaceae</taxon>
        <taxon>Crocosphaera</taxon>
        <taxon>Crocosphaera subtropica</taxon>
    </lineage>
</organism>
<dbReference type="InterPro" id="IPR015919">
    <property type="entry name" value="Cadherin-like_sf"/>
</dbReference>
<dbReference type="eggNOG" id="COG3209">
    <property type="taxonomic scope" value="Bacteria"/>
</dbReference>
<dbReference type="Pfam" id="PF05345">
    <property type="entry name" value="He_PIG"/>
    <property type="match status" value="3"/>
</dbReference>
<evidence type="ECO:0000313" key="1">
    <source>
        <dbReference type="EMBL" id="ACB54503.1"/>
    </source>
</evidence>
<reference evidence="1 2" key="1">
    <citation type="journal article" date="2008" name="Proc. Natl. Acad. Sci. U.S.A.">
        <title>The genome of Cyanothece 51142, a unicellular diazotrophic cyanobacterium important in the marine nitrogen cycle.</title>
        <authorList>
            <person name="Welsh E.A."/>
            <person name="Liberton M."/>
            <person name="Stoeckel J."/>
            <person name="Loh T."/>
            <person name="Elvitigala T."/>
            <person name="Wang C."/>
            <person name="Wollam A."/>
            <person name="Fulton R.S."/>
            <person name="Clifton S.W."/>
            <person name="Jacobs J.M."/>
            <person name="Aurora R."/>
            <person name="Ghosh B.K."/>
            <person name="Sherman L.A."/>
            <person name="Smith R.D."/>
            <person name="Wilson R.K."/>
            <person name="Pakrasi H.B."/>
        </authorList>
    </citation>
    <scope>NUCLEOTIDE SEQUENCE [LARGE SCALE GENOMIC DNA]</scope>
    <source>
        <strain evidence="2">ATCC 51142 / BH68</strain>
    </source>
</reference>
<evidence type="ECO:0000313" key="2">
    <source>
        <dbReference type="Proteomes" id="UP000001203"/>
    </source>
</evidence>
<dbReference type="Proteomes" id="UP000001203">
    <property type="component" value="Chromosome linear"/>
</dbReference>
<keyword evidence="2" id="KW-1185">Reference proteome</keyword>
<gene>
    <name evidence="1" type="ordered locus">cce_5157</name>
</gene>
<sequence length="210" mass="23262">MIIDPDTGVISWQPDFTDIGENTITVEVFDSLLQSATQEFTLKVTGQNTPPNITSNPITQIGVTQTYRYDVEAQDPENNPLTYRFAQRPDGMTIDPETGVITWQPTEIGSYDVEVTVTDTQGGLSRQIYTIEVITQPINQAPVITSTPGLRADVETLYSYQIIANDPDGDSLTYQLIDAPVGMTINSNTRLCIATEKFWSVRKFSQTKTG</sequence>
<dbReference type="GO" id="GO:0005509">
    <property type="term" value="F:calcium ion binding"/>
    <property type="evidence" value="ECO:0007669"/>
    <property type="project" value="InterPro"/>
</dbReference>
<protein>
    <recommendedName>
        <fullName evidence="3">Cadherin domain-containing protein</fullName>
    </recommendedName>
</protein>